<evidence type="ECO:0000256" key="2">
    <source>
        <dbReference type="SAM" id="Phobius"/>
    </source>
</evidence>
<keyword evidence="5" id="KW-1185">Reference proteome</keyword>
<dbReference type="InterPro" id="IPR011047">
    <property type="entry name" value="Quinoprotein_ADH-like_sf"/>
</dbReference>
<keyword evidence="2" id="KW-0472">Membrane</keyword>
<dbReference type="EMBL" id="SMKA01000488">
    <property type="protein sequence ID" value="TDC13995.1"/>
    <property type="molecule type" value="Genomic_DNA"/>
</dbReference>
<accession>A0A4R4NWT4</accession>
<evidence type="ECO:0000259" key="3">
    <source>
        <dbReference type="Pfam" id="PF13360"/>
    </source>
</evidence>
<dbReference type="Pfam" id="PF13360">
    <property type="entry name" value="PQQ_2"/>
    <property type="match status" value="1"/>
</dbReference>
<dbReference type="Gene3D" id="2.130.10.10">
    <property type="entry name" value="YVTN repeat-like/Quinoprotein amine dehydrogenase"/>
    <property type="match status" value="2"/>
</dbReference>
<evidence type="ECO:0000313" key="4">
    <source>
        <dbReference type="EMBL" id="TDC13995.1"/>
    </source>
</evidence>
<comment type="caution">
    <text evidence="4">The sequence shown here is derived from an EMBL/GenBank/DDBJ whole genome shotgun (WGS) entry which is preliminary data.</text>
</comment>
<protein>
    <recommendedName>
        <fullName evidence="3">Pyrrolo-quinoline quinone repeat domain-containing protein</fullName>
    </recommendedName>
</protein>
<dbReference type="OrthoDB" id="3679173at2"/>
<feature type="compositionally biased region" description="Pro residues" evidence="1">
    <location>
        <begin position="1"/>
        <end position="18"/>
    </location>
</feature>
<organism evidence="4 5">
    <name type="scientific">Kribbella albertanoniae</name>
    <dbReference type="NCBI Taxonomy" id="1266829"/>
    <lineage>
        <taxon>Bacteria</taxon>
        <taxon>Bacillati</taxon>
        <taxon>Actinomycetota</taxon>
        <taxon>Actinomycetes</taxon>
        <taxon>Propionibacteriales</taxon>
        <taxon>Kribbellaceae</taxon>
        <taxon>Kribbella</taxon>
    </lineage>
</organism>
<dbReference type="InterPro" id="IPR002372">
    <property type="entry name" value="PQQ_rpt_dom"/>
</dbReference>
<dbReference type="SUPFAM" id="SSF50998">
    <property type="entry name" value="Quinoprotein alcohol dehydrogenase-like"/>
    <property type="match status" value="1"/>
</dbReference>
<dbReference type="RefSeq" id="WP_132416347.1">
    <property type="nucleotide sequence ID" value="NZ_SMKA01000488.1"/>
</dbReference>
<proteinExistence type="predicted"/>
<name>A0A4R4NWT4_9ACTN</name>
<feature type="domain" description="Pyrrolo-quinoline quinone repeat" evidence="3">
    <location>
        <begin position="304"/>
        <end position="469"/>
    </location>
</feature>
<feature type="compositionally biased region" description="Pro residues" evidence="1">
    <location>
        <begin position="26"/>
        <end position="45"/>
    </location>
</feature>
<feature type="transmembrane region" description="Helical" evidence="2">
    <location>
        <begin position="76"/>
        <end position="98"/>
    </location>
</feature>
<dbReference type="InterPro" id="IPR015943">
    <property type="entry name" value="WD40/YVTN_repeat-like_dom_sf"/>
</dbReference>
<reference evidence="4 5" key="1">
    <citation type="submission" date="2019-03" db="EMBL/GenBank/DDBJ databases">
        <title>Draft genome sequences of novel Actinobacteria.</title>
        <authorList>
            <person name="Sahin N."/>
            <person name="Ay H."/>
            <person name="Saygin H."/>
        </authorList>
    </citation>
    <scope>NUCLEOTIDE SEQUENCE [LARGE SCALE GENOMIC DNA]</scope>
    <source>
        <strain evidence="4 5">JCM 30547</strain>
    </source>
</reference>
<sequence>MSSSQQPPPPGPYGPPPGQYGQQPGYGPPVTPYGPPPGGFPPPAGQWPQHLAPGQQPPWPPQPGPNHRRPKKKGGLVALALVLVVGLIGVVGGGLYYFRIPLGLFGGSRLDVDRELQYVLQERFASNYIPKEGSDRLTARWWTDKYLVRSMPNELIGYDLGTGQTAYKVSLPDNHFCGASRQQSGKGYVAVLQGTRQDGCRRVTVVDVVHGKVVWSKELAPAGQIRSEPTILDFPRADHRPAILGDRLYIPTDKGGHILNLTNGAVIEQPNPKRECFSTHYDAIGTVGLAYRNCSRSGDKGRHLVGFDAAGKILWKFNLPVRGKRPTLLVGVLSVDPLLVRVLDGLGKKEVWRLDPRTGKHQVVVDLRTRSASDPCEPAGGHGLYDCSRHVVSDGTLFLQQRNGIEAYDVLTGNALWRSAWDTQHKVTEPIGLDADGHPIVYLLPTKDDPGALVRVDRKSGTLTATAILPPATRSMTRPGGSDLTQHVDAGAVDWHNGHLAFFRTRPSSRDAGYAATIVLK</sequence>
<evidence type="ECO:0000256" key="1">
    <source>
        <dbReference type="SAM" id="MobiDB-lite"/>
    </source>
</evidence>
<dbReference type="Proteomes" id="UP000295075">
    <property type="component" value="Unassembled WGS sequence"/>
</dbReference>
<dbReference type="AlphaFoldDB" id="A0A4R4NWT4"/>
<keyword evidence="2" id="KW-1133">Transmembrane helix</keyword>
<feature type="region of interest" description="Disordered" evidence="1">
    <location>
        <begin position="1"/>
        <end position="71"/>
    </location>
</feature>
<keyword evidence="2" id="KW-0812">Transmembrane</keyword>
<feature type="compositionally biased region" description="Pro residues" evidence="1">
    <location>
        <begin position="55"/>
        <end position="64"/>
    </location>
</feature>
<gene>
    <name evidence="4" type="ORF">E1261_44405</name>
</gene>
<evidence type="ECO:0000313" key="5">
    <source>
        <dbReference type="Proteomes" id="UP000295075"/>
    </source>
</evidence>